<organism evidence="2 3">
    <name type="scientific">Chitinimonas lacunae</name>
    <dbReference type="NCBI Taxonomy" id="1963018"/>
    <lineage>
        <taxon>Bacteria</taxon>
        <taxon>Pseudomonadati</taxon>
        <taxon>Pseudomonadota</taxon>
        <taxon>Betaproteobacteria</taxon>
        <taxon>Neisseriales</taxon>
        <taxon>Chitinibacteraceae</taxon>
        <taxon>Chitinimonas</taxon>
    </lineage>
</organism>
<accession>A0ABV8MSA8</accession>
<keyword evidence="3" id="KW-1185">Reference proteome</keyword>
<dbReference type="Pfam" id="PF04306">
    <property type="entry name" value="DUF456"/>
    <property type="match status" value="1"/>
</dbReference>
<dbReference type="InterPro" id="IPR007403">
    <property type="entry name" value="DUF456"/>
</dbReference>
<gene>
    <name evidence="2" type="ORF">ACFOW7_17535</name>
</gene>
<sequence length="162" mass="16748">MDYYLLGWIGAIALIVLGFLGNLLPLLPGAPLLIAGFLLGAWLDDFQKVGFGWLTALVILAVLLAVIDFVSGAWGAKKVGASKHAVVGATIGSIVGIFLGLPGLILGPFVGAFLGELMVKPDMTRAGGVGLATWLGMVIGAVLKVGISLMMIAMFAFAYFIA</sequence>
<dbReference type="EMBL" id="JBHSBU010000001">
    <property type="protein sequence ID" value="MFC4161143.1"/>
    <property type="molecule type" value="Genomic_DNA"/>
</dbReference>
<evidence type="ECO:0000313" key="3">
    <source>
        <dbReference type="Proteomes" id="UP001595791"/>
    </source>
</evidence>
<protein>
    <submittedName>
        <fullName evidence="2">DUF456 domain-containing protein</fullName>
    </submittedName>
</protein>
<keyword evidence="1" id="KW-0812">Transmembrane</keyword>
<dbReference type="RefSeq" id="WP_378166746.1">
    <property type="nucleotide sequence ID" value="NZ_JBHSBU010000001.1"/>
</dbReference>
<reference evidence="3" key="1">
    <citation type="journal article" date="2019" name="Int. J. Syst. Evol. Microbiol.">
        <title>The Global Catalogue of Microorganisms (GCM) 10K type strain sequencing project: providing services to taxonomists for standard genome sequencing and annotation.</title>
        <authorList>
            <consortium name="The Broad Institute Genomics Platform"/>
            <consortium name="The Broad Institute Genome Sequencing Center for Infectious Disease"/>
            <person name="Wu L."/>
            <person name="Ma J."/>
        </authorList>
    </citation>
    <scope>NUCLEOTIDE SEQUENCE [LARGE SCALE GENOMIC DNA]</scope>
    <source>
        <strain evidence="3">LMG 29894</strain>
    </source>
</reference>
<dbReference type="PANTHER" id="PTHR39165">
    <property type="entry name" value="IG HYPOTHETICAL 17883"/>
    <property type="match status" value="1"/>
</dbReference>
<feature type="transmembrane region" description="Helical" evidence="1">
    <location>
        <begin position="12"/>
        <end position="39"/>
    </location>
</feature>
<evidence type="ECO:0000256" key="1">
    <source>
        <dbReference type="SAM" id="Phobius"/>
    </source>
</evidence>
<proteinExistence type="predicted"/>
<keyword evidence="1" id="KW-0472">Membrane</keyword>
<name>A0ABV8MSA8_9NEIS</name>
<comment type="caution">
    <text evidence="2">The sequence shown here is derived from an EMBL/GenBank/DDBJ whole genome shotgun (WGS) entry which is preliminary data.</text>
</comment>
<feature type="transmembrane region" description="Helical" evidence="1">
    <location>
        <begin position="86"/>
        <end position="114"/>
    </location>
</feature>
<dbReference type="Proteomes" id="UP001595791">
    <property type="component" value="Unassembled WGS sequence"/>
</dbReference>
<keyword evidence="1" id="KW-1133">Transmembrane helix</keyword>
<dbReference type="PANTHER" id="PTHR39165:SF1">
    <property type="entry name" value="DUF456 DOMAIN-CONTAINING PROTEIN"/>
    <property type="match status" value="1"/>
</dbReference>
<evidence type="ECO:0000313" key="2">
    <source>
        <dbReference type="EMBL" id="MFC4161143.1"/>
    </source>
</evidence>
<feature type="transmembrane region" description="Helical" evidence="1">
    <location>
        <begin position="51"/>
        <end position="74"/>
    </location>
</feature>
<feature type="transmembrane region" description="Helical" evidence="1">
    <location>
        <begin position="134"/>
        <end position="161"/>
    </location>
</feature>